<feature type="compositionally biased region" description="Polar residues" evidence="2">
    <location>
        <begin position="208"/>
        <end position="254"/>
    </location>
</feature>
<sequence length="737" mass="80757">MASAQVLPNAAASTARKQELLAAGKRRLEEFRRKKALEKGKNAASKHQSQDASDNQYAQIAHVQPVDSDEADPSSRADETADESLGVISSRSEAVEPVQFNDQGSSNGLQSVPPLPFNNGSPYSNAGQFDTADQDPKVNLAGSYKPIEDYEVTEKDKEIHEESGISDGQQRGHTTSESNYYYQSASHEKKSSSGEVDKYSSFRFNRPASGQNFMTTESPEGSGTSIGKLDSSFSFVPTPYSAPSATSEPLPSNFKSEKSFSDHALTDPAKTQSNSRRSRPSFLDTIKVSSSTPFPSPVQTKQNNTDRYTTLASSNLSNESKLEEALKSHGSSSTDNAFGKSPGFSNSAYNGSYQFSGLSNGNWSEHENTYHSVKQNEDFSALEQHIEDLTQEKFSLRRAIEASRALAESLAAENSALTDSYNQQGSVVNQLKLEMEKLQEDIRGQSAELEAIKNEYGHALLECNAADERAKLLASEVISLEEKALRLRSNELKLERQLETALSEVSSLKKKISSLERERQDLHASIAAFQEEKKLLQSKLRKSSAAGNPNVNSSPSNKKNASTSTDDLVYEDRADVDSTVGSSDTFMHITESSSAIGDLVSSLSHENGEVNLHVGTVSLPADQMGVIQNINALLSELALEKEELIRTLRAESSECTKFKEINKDLSKRLEIQTQRLELLTAQSMAGENVPIRQPDFPSMENPIVYADEGDEVVERVLGWIMKLFPGGPSKRRTSKLI</sequence>
<name>A0A7N0V4W1_KALFE</name>
<organism evidence="3 4">
    <name type="scientific">Kalanchoe fedtschenkoi</name>
    <name type="common">Lavender scallops</name>
    <name type="synonym">South American air plant</name>
    <dbReference type="NCBI Taxonomy" id="63787"/>
    <lineage>
        <taxon>Eukaryota</taxon>
        <taxon>Viridiplantae</taxon>
        <taxon>Streptophyta</taxon>
        <taxon>Embryophyta</taxon>
        <taxon>Tracheophyta</taxon>
        <taxon>Spermatophyta</taxon>
        <taxon>Magnoliopsida</taxon>
        <taxon>eudicotyledons</taxon>
        <taxon>Gunneridae</taxon>
        <taxon>Pentapetalae</taxon>
        <taxon>Saxifragales</taxon>
        <taxon>Crassulaceae</taxon>
        <taxon>Kalanchoe</taxon>
    </lineage>
</organism>
<feature type="region of interest" description="Disordered" evidence="2">
    <location>
        <begin position="32"/>
        <end position="339"/>
    </location>
</feature>
<reference evidence="3" key="1">
    <citation type="submission" date="2021-01" db="UniProtKB">
        <authorList>
            <consortium name="EnsemblPlants"/>
        </authorList>
    </citation>
    <scope>IDENTIFICATION</scope>
</reference>
<keyword evidence="4" id="KW-1185">Reference proteome</keyword>
<feature type="compositionally biased region" description="Basic and acidic residues" evidence="2">
    <location>
        <begin position="32"/>
        <end position="41"/>
    </location>
</feature>
<proteinExistence type="predicted"/>
<dbReference type="EnsemblPlants" id="Kaladp0102s0053.1.v1.1">
    <property type="protein sequence ID" value="Kaladp0102s0053.1.v1.1"/>
    <property type="gene ID" value="Kaladp0102s0053.v1.1"/>
</dbReference>
<feature type="compositionally biased region" description="Basic and acidic residues" evidence="2">
    <location>
        <begin position="186"/>
        <end position="200"/>
    </location>
</feature>
<accession>A0A7N0V4W1</accession>
<feature type="compositionally biased region" description="Polar residues" evidence="2">
    <location>
        <begin position="100"/>
        <end position="110"/>
    </location>
</feature>
<feature type="compositionally biased region" description="Polar residues" evidence="2">
    <location>
        <begin position="45"/>
        <end position="58"/>
    </location>
</feature>
<dbReference type="Proteomes" id="UP000594263">
    <property type="component" value="Unplaced"/>
</dbReference>
<evidence type="ECO:0008006" key="5">
    <source>
        <dbReference type="Google" id="ProtNLM"/>
    </source>
</evidence>
<dbReference type="InterPro" id="IPR044194">
    <property type="entry name" value="BLISTER"/>
</dbReference>
<evidence type="ECO:0000256" key="2">
    <source>
        <dbReference type="SAM" id="MobiDB-lite"/>
    </source>
</evidence>
<feature type="coiled-coil region" evidence="1">
    <location>
        <begin position="627"/>
        <end position="682"/>
    </location>
</feature>
<feature type="compositionally biased region" description="Basic and acidic residues" evidence="2">
    <location>
        <begin position="146"/>
        <end position="163"/>
    </location>
</feature>
<dbReference type="AlphaFoldDB" id="A0A7N0V4W1"/>
<dbReference type="PANTHER" id="PTHR47490">
    <property type="entry name" value="PROTEIN BLISTER"/>
    <property type="match status" value="1"/>
</dbReference>
<feature type="compositionally biased region" description="Basic and acidic residues" evidence="2">
    <location>
        <begin position="255"/>
        <end position="265"/>
    </location>
</feature>
<dbReference type="Gramene" id="Kaladp0102s0053.1.v1.1">
    <property type="protein sequence ID" value="Kaladp0102s0053.1.v1.1"/>
    <property type="gene ID" value="Kaladp0102s0053.v1.1"/>
</dbReference>
<evidence type="ECO:0000313" key="3">
    <source>
        <dbReference type="EnsemblPlants" id="Kaladp0102s0053.1.v1.1"/>
    </source>
</evidence>
<feature type="region of interest" description="Disordered" evidence="2">
    <location>
        <begin position="539"/>
        <end position="570"/>
    </location>
</feature>
<feature type="compositionally biased region" description="Low complexity" evidence="2">
    <location>
        <begin position="543"/>
        <end position="565"/>
    </location>
</feature>
<protein>
    <recommendedName>
        <fullName evidence="5">BLISTER</fullName>
    </recommendedName>
</protein>
<dbReference type="PANTHER" id="PTHR47490:SF2">
    <property type="entry name" value="PROTEIN BLISTER"/>
    <property type="match status" value="1"/>
</dbReference>
<dbReference type="GO" id="GO:0040008">
    <property type="term" value="P:regulation of growth"/>
    <property type="evidence" value="ECO:0007669"/>
    <property type="project" value="InterPro"/>
</dbReference>
<evidence type="ECO:0000256" key="1">
    <source>
        <dbReference type="SAM" id="Coils"/>
    </source>
</evidence>
<evidence type="ECO:0000313" key="4">
    <source>
        <dbReference type="Proteomes" id="UP000594263"/>
    </source>
</evidence>
<keyword evidence="1" id="KW-0175">Coiled coil</keyword>
<feature type="compositionally biased region" description="Polar residues" evidence="2">
    <location>
        <begin position="287"/>
        <end position="310"/>
    </location>
</feature>
<feature type="compositionally biased region" description="Polar residues" evidence="2">
    <location>
        <begin position="118"/>
        <end position="128"/>
    </location>
</feature>
<feature type="compositionally biased region" description="Polar residues" evidence="2">
    <location>
        <begin position="166"/>
        <end position="185"/>
    </location>
</feature>